<evidence type="ECO:0000259" key="3">
    <source>
        <dbReference type="Pfam" id="PF04024"/>
    </source>
</evidence>
<feature type="domain" description="Phage shock protein PspC N-terminal" evidence="3">
    <location>
        <begin position="1"/>
        <end position="49"/>
    </location>
</feature>
<dbReference type="eggNOG" id="COG1983">
    <property type="taxonomic scope" value="Bacteria"/>
</dbReference>
<keyword evidence="5" id="KW-1185">Reference proteome</keyword>
<dbReference type="EMBL" id="AZGF01000001">
    <property type="protein sequence ID" value="KRM13601.1"/>
    <property type="molecule type" value="Genomic_DNA"/>
</dbReference>
<dbReference type="Proteomes" id="UP000051820">
    <property type="component" value="Unassembled WGS sequence"/>
</dbReference>
<protein>
    <submittedName>
        <fullName evidence="4">Transcriptional regulator</fullName>
    </submittedName>
</protein>
<evidence type="ECO:0000313" key="5">
    <source>
        <dbReference type="Proteomes" id="UP000051820"/>
    </source>
</evidence>
<dbReference type="PATRIC" id="fig|1423807.3.peg.173"/>
<evidence type="ECO:0000256" key="1">
    <source>
        <dbReference type="SAM" id="MobiDB-lite"/>
    </source>
</evidence>
<evidence type="ECO:0000313" key="4">
    <source>
        <dbReference type="EMBL" id="KRM13601.1"/>
    </source>
</evidence>
<gene>
    <name evidence="4" type="ORF">FD16_GL000172</name>
</gene>
<name>A0A0R1W6Y5_9LACO</name>
<accession>A0A0R1W6Y5</accession>
<comment type="caution">
    <text evidence="4">The sequence shown here is derived from an EMBL/GenBank/DDBJ whole genome shotgun (WGS) entry which is preliminary data.</text>
</comment>
<sequence>MIAGVLGGIGEYFGINANYLRIGFVIISVLLRGFPGILVYILLAVIMPPDPNRGGWADFFSSLMGGSSQGQQQEKKTSDRKVLHDVDEHDENDEEKEKR</sequence>
<keyword evidence="2" id="KW-0472">Membrane</keyword>
<dbReference type="AlphaFoldDB" id="A0A0R1W6Y5"/>
<keyword evidence="2" id="KW-1133">Transmembrane helix</keyword>
<dbReference type="Pfam" id="PF04024">
    <property type="entry name" value="PspC"/>
    <property type="match status" value="1"/>
</dbReference>
<reference evidence="4 5" key="1">
    <citation type="journal article" date="2015" name="Genome Announc.">
        <title>Expanding the biotechnology potential of lactobacilli through comparative genomics of 213 strains and associated genera.</title>
        <authorList>
            <person name="Sun Z."/>
            <person name="Harris H.M."/>
            <person name="McCann A."/>
            <person name="Guo C."/>
            <person name="Argimon S."/>
            <person name="Zhang W."/>
            <person name="Yang X."/>
            <person name="Jeffery I.B."/>
            <person name="Cooney J.C."/>
            <person name="Kagawa T.F."/>
            <person name="Liu W."/>
            <person name="Song Y."/>
            <person name="Salvetti E."/>
            <person name="Wrobel A."/>
            <person name="Rasinkangas P."/>
            <person name="Parkhill J."/>
            <person name="Rea M.C."/>
            <person name="O'Sullivan O."/>
            <person name="Ritari J."/>
            <person name="Douillard F.P."/>
            <person name="Paul Ross R."/>
            <person name="Yang R."/>
            <person name="Briner A.E."/>
            <person name="Felis G.E."/>
            <person name="de Vos W.M."/>
            <person name="Barrangou R."/>
            <person name="Klaenhammer T.R."/>
            <person name="Caufield P.W."/>
            <person name="Cui Y."/>
            <person name="Zhang H."/>
            <person name="O'Toole P.W."/>
        </authorList>
    </citation>
    <scope>NUCLEOTIDE SEQUENCE [LARGE SCALE GENOMIC DNA]</scope>
    <source>
        <strain evidence="4 5">DSM 5007</strain>
    </source>
</reference>
<keyword evidence="2" id="KW-0812">Transmembrane</keyword>
<organism evidence="4 5">
    <name type="scientific">Paucilactobacillus suebicus DSM 5007 = KCTC 3549</name>
    <dbReference type="NCBI Taxonomy" id="1423807"/>
    <lineage>
        <taxon>Bacteria</taxon>
        <taxon>Bacillati</taxon>
        <taxon>Bacillota</taxon>
        <taxon>Bacilli</taxon>
        <taxon>Lactobacillales</taxon>
        <taxon>Lactobacillaceae</taxon>
        <taxon>Paucilactobacillus</taxon>
    </lineage>
</organism>
<feature type="compositionally biased region" description="Basic and acidic residues" evidence="1">
    <location>
        <begin position="73"/>
        <end position="87"/>
    </location>
</feature>
<proteinExistence type="predicted"/>
<dbReference type="STRING" id="1423807.FD16_GL000172"/>
<feature type="transmembrane region" description="Helical" evidence="2">
    <location>
        <begin position="22"/>
        <end position="46"/>
    </location>
</feature>
<feature type="compositionally biased region" description="Acidic residues" evidence="1">
    <location>
        <begin position="88"/>
        <end position="99"/>
    </location>
</feature>
<dbReference type="InterPro" id="IPR007168">
    <property type="entry name" value="Phageshock_PspC_N"/>
</dbReference>
<feature type="region of interest" description="Disordered" evidence="1">
    <location>
        <begin position="64"/>
        <end position="99"/>
    </location>
</feature>
<evidence type="ECO:0000256" key="2">
    <source>
        <dbReference type="SAM" id="Phobius"/>
    </source>
</evidence>